<feature type="domain" description="N-acetyltransferase" evidence="2">
    <location>
        <begin position="271"/>
        <end position="417"/>
    </location>
</feature>
<dbReference type="GO" id="GO:0008999">
    <property type="term" value="F:protein-N-terminal-alanine acetyltransferase activity"/>
    <property type="evidence" value="ECO:0007669"/>
    <property type="project" value="UniProtKB-UniRule"/>
</dbReference>
<dbReference type="InterPro" id="IPR022496">
    <property type="entry name" value="T6A_TsaB"/>
</dbReference>
<accession>A0A2U1CS36</accession>
<gene>
    <name evidence="1" type="primary">rimI</name>
    <name evidence="3" type="ORF">C7440_1119</name>
</gene>
<evidence type="ECO:0000259" key="2">
    <source>
        <dbReference type="PROSITE" id="PS51186"/>
    </source>
</evidence>
<proteinExistence type="inferred from homology"/>
<dbReference type="Proteomes" id="UP000246145">
    <property type="component" value="Unassembled WGS sequence"/>
</dbReference>
<dbReference type="OrthoDB" id="9796919at2"/>
<dbReference type="Gene3D" id="3.40.630.30">
    <property type="match status" value="1"/>
</dbReference>
<dbReference type="InterPro" id="IPR043690">
    <property type="entry name" value="RimI"/>
</dbReference>
<dbReference type="GO" id="GO:0005829">
    <property type="term" value="C:cytosol"/>
    <property type="evidence" value="ECO:0007669"/>
    <property type="project" value="TreeGrafter"/>
</dbReference>
<dbReference type="InterPro" id="IPR000182">
    <property type="entry name" value="GNAT_dom"/>
</dbReference>
<comment type="similarity">
    <text evidence="1">Belongs to the acetyltransferase family. RimI subfamily.</text>
</comment>
<feature type="active site" description="Proton donor" evidence="1">
    <location>
        <position position="384"/>
    </location>
</feature>
<dbReference type="AlphaFoldDB" id="A0A2U1CS36"/>
<dbReference type="SUPFAM" id="SSF55729">
    <property type="entry name" value="Acyl-CoA N-acyltransferases (Nat)"/>
    <property type="match status" value="1"/>
</dbReference>
<protein>
    <recommendedName>
        <fullName evidence="1">[Ribosomal protein bS18]-alanine N-acetyltransferase</fullName>
        <ecNumber evidence="1">2.3.1.266</ecNumber>
    </recommendedName>
</protein>
<evidence type="ECO:0000313" key="4">
    <source>
        <dbReference type="Proteomes" id="UP000246145"/>
    </source>
</evidence>
<feature type="active site" description="Proton acceptor" evidence="1">
    <location>
        <position position="372"/>
    </location>
</feature>
<dbReference type="EC" id="2.3.1.266" evidence="1"/>
<dbReference type="SUPFAM" id="SSF53067">
    <property type="entry name" value="Actin-like ATPase domain"/>
    <property type="match status" value="2"/>
</dbReference>
<dbReference type="HAMAP" id="MF_02210">
    <property type="entry name" value="RimI"/>
    <property type="match status" value="1"/>
</dbReference>
<comment type="function">
    <text evidence="1">Acetylates the N-terminal alanine of ribosomal protein bS18.</text>
</comment>
<dbReference type="Pfam" id="PF00583">
    <property type="entry name" value="Acetyltransf_1"/>
    <property type="match status" value="1"/>
</dbReference>
<dbReference type="NCBIfam" id="TIGR01575">
    <property type="entry name" value="rimI"/>
    <property type="match status" value="1"/>
</dbReference>
<dbReference type="InterPro" id="IPR006464">
    <property type="entry name" value="AcTrfase_RimI/Ard1"/>
</dbReference>
<dbReference type="InterPro" id="IPR000905">
    <property type="entry name" value="Gcp-like_dom"/>
</dbReference>
<dbReference type="NCBIfam" id="TIGR03725">
    <property type="entry name" value="T6A_YeaZ"/>
    <property type="match status" value="1"/>
</dbReference>
<dbReference type="RefSeq" id="WP_116517749.1">
    <property type="nucleotide sequence ID" value="NZ_JACCEX010000001.1"/>
</dbReference>
<comment type="caution">
    <text evidence="3">The sequence shown here is derived from an EMBL/GenBank/DDBJ whole genome shotgun (WGS) entry which is preliminary data.</text>
</comment>
<dbReference type="CDD" id="cd04301">
    <property type="entry name" value="NAT_SF"/>
    <property type="match status" value="1"/>
</dbReference>
<dbReference type="PROSITE" id="PS51186">
    <property type="entry name" value="GNAT"/>
    <property type="match status" value="1"/>
</dbReference>
<dbReference type="InterPro" id="IPR043129">
    <property type="entry name" value="ATPase_NBD"/>
</dbReference>
<evidence type="ECO:0000313" key="3">
    <source>
        <dbReference type="EMBL" id="PVY68708.1"/>
    </source>
</evidence>
<dbReference type="PANTHER" id="PTHR11735">
    <property type="entry name" value="TRNA N6-ADENOSINE THREONYLCARBAMOYLTRANSFERASE"/>
    <property type="match status" value="1"/>
</dbReference>
<feature type="binding site" evidence="1">
    <location>
        <begin position="338"/>
        <end position="340"/>
    </location>
    <ligand>
        <name>acetyl-CoA</name>
        <dbReference type="ChEBI" id="CHEBI:57288"/>
    </ligand>
</feature>
<keyword evidence="1" id="KW-0963">Cytoplasm</keyword>
<keyword evidence="4" id="KW-1185">Reference proteome</keyword>
<comment type="catalytic activity">
    <reaction evidence="1">
        <text>N-terminal L-alanyl-[ribosomal protein bS18] + acetyl-CoA = N-terminal N(alpha)-acetyl-L-alanyl-[ribosomal protein bS18] + CoA + H(+)</text>
        <dbReference type="Rhea" id="RHEA:43756"/>
        <dbReference type="Rhea" id="RHEA-COMP:10676"/>
        <dbReference type="Rhea" id="RHEA-COMP:10677"/>
        <dbReference type="ChEBI" id="CHEBI:15378"/>
        <dbReference type="ChEBI" id="CHEBI:57287"/>
        <dbReference type="ChEBI" id="CHEBI:57288"/>
        <dbReference type="ChEBI" id="CHEBI:64718"/>
        <dbReference type="ChEBI" id="CHEBI:83683"/>
        <dbReference type="EC" id="2.3.1.266"/>
    </reaction>
</comment>
<sequence>MGITGHHLLALETSSSVCGVALLSSEGQAYRLRSLSHDATGEHAERLLPMVDELLEQAGLGRGDLDAIAFGQGPGGFTGLRVACGVAQGMAFALGVPVIPVVSLHAAALRDTGDEPIRAVVQDARMSEVYAAVYGKAADHPSGWHTLHEPVLLDVSDVLPWVRRQARQWARQSTPAVKLLGDALDAYPQILGEEALAAVARDSADDVVLRRGAPLRASAETVAQLAWHAFQRGCVVQPHQAAPLYVRDKVAYTTAEREQGRGGNPKARPALLIRGMTDADVDEAASIEGAVQAFPWTSGNFRDALQAGYGAWVACAEGRIQGFALTMFAPDVAHLLLIAVRPDAQRGGVGHGLLRHCEGQALARGLPAIILEVRPSNAQALAFYRNRGFTQVGMRKDYYPKGRNEREDALVMEKKLGTQDGHG</sequence>
<name>A0A2U1CS36_9BURK</name>
<dbReference type="Pfam" id="PF00814">
    <property type="entry name" value="TsaD"/>
    <property type="match status" value="1"/>
</dbReference>
<dbReference type="InterPro" id="IPR016181">
    <property type="entry name" value="Acyl_CoA_acyltransferase"/>
</dbReference>
<dbReference type="STRING" id="1231391.GCA_000308195_02639"/>
<organism evidence="3 4">
    <name type="scientific">Pusillimonas noertemannii</name>
    <dbReference type="NCBI Taxonomy" id="305977"/>
    <lineage>
        <taxon>Bacteria</taxon>
        <taxon>Pseudomonadati</taxon>
        <taxon>Pseudomonadota</taxon>
        <taxon>Betaproteobacteria</taxon>
        <taxon>Burkholderiales</taxon>
        <taxon>Alcaligenaceae</taxon>
        <taxon>Pusillimonas</taxon>
    </lineage>
</organism>
<dbReference type="PANTHER" id="PTHR11735:SF11">
    <property type="entry name" value="TRNA THREONYLCARBAMOYLADENOSINE BIOSYNTHESIS PROTEIN TSAB"/>
    <property type="match status" value="1"/>
</dbReference>
<keyword evidence="1" id="KW-0012">Acyltransferase</keyword>
<dbReference type="EMBL" id="QEKO01000001">
    <property type="protein sequence ID" value="PVY68708.1"/>
    <property type="molecule type" value="Genomic_DNA"/>
</dbReference>
<comment type="subcellular location">
    <subcellularLocation>
        <location evidence="1">Cytoplasm</location>
    </subcellularLocation>
</comment>
<comment type="caution">
    <text evidence="1">Lacks conserved residue(s) required for the propagation of feature annotation.</text>
</comment>
<feature type="binding site" evidence="1">
    <location>
        <position position="377"/>
    </location>
    <ligand>
        <name>acetyl-CoA</name>
        <dbReference type="ChEBI" id="CHEBI:57288"/>
    </ligand>
</feature>
<dbReference type="CDD" id="cd24032">
    <property type="entry name" value="ASKHA_NBD_TsaB"/>
    <property type="match status" value="1"/>
</dbReference>
<evidence type="ECO:0000256" key="1">
    <source>
        <dbReference type="HAMAP-Rule" id="MF_02210"/>
    </source>
</evidence>
<dbReference type="Gene3D" id="3.30.420.40">
    <property type="match status" value="2"/>
</dbReference>
<dbReference type="GO" id="GO:0002949">
    <property type="term" value="P:tRNA threonylcarbamoyladenosine modification"/>
    <property type="evidence" value="ECO:0007669"/>
    <property type="project" value="InterPro"/>
</dbReference>
<keyword evidence="1" id="KW-0808">Transferase</keyword>
<reference evidence="3 4" key="1">
    <citation type="submission" date="2018-04" db="EMBL/GenBank/DDBJ databases">
        <title>Genomic Encyclopedia of Type Strains, Phase IV (KMG-IV): sequencing the most valuable type-strain genomes for metagenomic binning, comparative biology and taxonomic classification.</title>
        <authorList>
            <person name="Goeker M."/>
        </authorList>
    </citation>
    <scope>NUCLEOTIDE SEQUENCE [LARGE SCALE GENOMIC DNA]</scope>
    <source>
        <strain evidence="3 4">DSM 10065</strain>
    </source>
</reference>